<dbReference type="EMBL" id="MHRF01000013">
    <property type="protein sequence ID" value="OHA17636.1"/>
    <property type="molecule type" value="Genomic_DNA"/>
</dbReference>
<comment type="caution">
    <text evidence="2">The sequence shown here is derived from an EMBL/GenBank/DDBJ whole genome shotgun (WGS) entry which is preliminary data.</text>
</comment>
<proteinExistence type="predicted"/>
<evidence type="ECO:0000256" key="1">
    <source>
        <dbReference type="ARBA" id="ARBA00044777"/>
    </source>
</evidence>
<dbReference type="PANTHER" id="PTHR33969:SF2">
    <property type="entry name" value="SEGREGATION AND CONDENSATION PROTEIN A"/>
    <property type="match status" value="1"/>
</dbReference>
<name>A0A1G2M169_9BACT</name>
<organism evidence="2 3">
    <name type="scientific">Candidatus Taylorbacteria bacterium RIFCSPHIGHO2_01_FULL_46_22b</name>
    <dbReference type="NCBI Taxonomy" id="1802301"/>
    <lineage>
        <taxon>Bacteria</taxon>
        <taxon>Candidatus Tayloriibacteriota</taxon>
    </lineage>
</organism>
<gene>
    <name evidence="2" type="ORF">A2664_03375</name>
</gene>
<accession>A0A1G2M169</accession>
<dbReference type="Gene3D" id="6.10.250.2410">
    <property type="match status" value="1"/>
</dbReference>
<dbReference type="InterPro" id="IPR003768">
    <property type="entry name" value="ScpA"/>
</dbReference>
<evidence type="ECO:0000313" key="2">
    <source>
        <dbReference type="EMBL" id="OHA17636.1"/>
    </source>
</evidence>
<protein>
    <recommendedName>
        <fullName evidence="1">Segregation and condensation protein A</fullName>
    </recommendedName>
</protein>
<dbReference type="Proteomes" id="UP000178873">
    <property type="component" value="Unassembled WGS sequence"/>
</dbReference>
<dbReference type="InterPro" id="IPR023093">
    <property type="entry name" value="ScpA-like_C"/>
</dbReference>
<evidence type="ECO:0000313" key="3">
    <source>
        <dbReference type="Proteomes" id="UP000178873"/>
    </source>
</evidence>
<sequence length="250" mass="28125">MSSETLVHAQKSFTVKTPSFEGPLDLLLDLIEKRKLAINEVSLSKVADDYISYIQSLSEFPIASSAHFILIASTLLLIKSKSLLPSLALSEEEQGSIADLERRLKMYARARELSKHIRLRFGREIIFGPEQRIQVTVFSPDKLTSSNNLSTALRELLHKLPKASVLAKAIVQKVVSLEEMITNLTERIKSNLKLNFKEFASIGKKEKVHIIVSFLAMLELVKQGIISVKQDGQFDDIVMETEKLDVPSYK</sequence>
<dbReference type="Pfam" id="PF02616">
    <property type="entry name" value="SMC_ScpA"/>
    <property type="match status" value="2"/>
</dbReference>
<dbReference type="AlphaFoldDB" id="A0A1G2M169"/>
<reference evidence="2 3" key="1">
    <citation type="journal article" date="2016" name="Nat. Commun.">
        <title>Thousands of microbial genomes shed light on interconnected biogeochemical processes in an aquifer system.</title>
        <authorList>
            <person name="Anantharaman K."/>
            <person name="Brown C.T."/>
            <person name="Hug L.A."/>
            <person name="Sharon I."/>
            <person name="Castelle C.J."/>
            <person name="Probst A.J."/>
            <person name="Thomas B.C."/>
            <person name="Singh A."/>
            <person name="Wilkins M.J."/>
            <person name="Karaoz U."/>
            <person name="Brodie E.L."/>
            <person name="Williams K.H."/>
            <person name="Hubbard S.S."/>
            <person name="Banfield J.F."/>
        </authorList>
    </citation>
    <scope>NUCLEOTIDE SEQUENCE [LARGE SCALE GENOMIC DNA]</scope>
</reference>
<dbReference type="Gene3D" id="1.10.10.580">
    <property type="entry name" value="Structural maintenance of chromosome 1. Chain E"/>
    <property type="match status" value="1"/>
</dbReference>
<dbReference type="STRING" id="1802301.A2664_03375"/>
<dbReference type="PANTHER" id="PTHR33969">
    <property type="entry name" value="SEGREGATION AND CONDENSATION PROTEIN A"/>
    <property type="match status" value="1"/>
</dbReference>